<evidence type="ECO:0000313" key="2">
    <source>
        <dbReference type="Proteomes" id="UP001516464"/>
    </source>
</evidence>
<dbReference type="Proteomes" id="UP001516464">
    <property type="component" value="Unassembled WGS sequence"/>
</dbReference>
<evidence type="ECO:0000313" key="1">
    <source>
        <dbReference type="EMBL" id="KAF7682999.1"/>
    </source>
</evidence>
<sequence>MSDVLISAEENSMLLQAIKTEDTTYIIEFVELDEQAQLIEIASILPEHKISFLKILLKLLQSENKGLGILYTIRMLLKHSEELTYNKEYSGLITQICNTLKEESIAFNKLVYLKGKIDYLIYINNERMEEKKPEIEIDN</sequence>
<proteinExistence type="predicted"/>
<name>A0ABQ7HXW5_9MICR</name>
<organism evidence="1 2">
    <name type="scientific">Astathelohania contejeani</name>
    <dbReference type="NCBI Taxonomy" id="164912"/>
    <lineage>
        <taxon>Eukaryota</taxon>
        <taxon>Fungi</taxon>
        <taxon>Fungi incertae sedis</taxon>
        <taxon>Microsporidia</taxon>
        <taxon>Astathelohaniidae</taxon>
        <taxon>Astathelohania</taxon>
    </lineage>
</organism>
<reference evidence="1 2" key="1">
    <citation type="submission" date="2019-01" db="EMBL/GenBank/DDBJ databases">
        <title>Genomes sequencing and comparative genomics of infectious freshwater microsporidia, Cucumispora dikerogammari and Thelohania contejeani.</title>
        <authorList>
            <person name="Cormier A."/>
            <person name="Giraud I."/>
            <person name="Wattier R."/>
            <person name="Teixeira M."/>
            <person name="Grandjean F."/>
            <person name="Rigaud T."/>
            <person name="Cordaux R."/>
        </authorList>
    </citation>
    <scope>NUCLEOTIDE SEQUENCE [LARGE SCALE GENOMIC DNA]</scope>
    <source>
        <strain evidence="1">T1</strain>
        <tissue evidence="1">Spores</tissue>
    </source>
</reference>
<accession>A0ABQ7HXW5</accession>
<gene>
    <name evidence="1" type="ORF">TCON_1786</name>
</gene>
<protein>
    <submittedName>
        <fullName evidence="1">Uncharacterized protein</fullName>
    </submittedName>
</protein>
<dbReference type="EMBL" id="SBIQ01000144">
    <property type="protein sequence ID" value="KAF7682999.1"/>
    <property type="molecule type" value="Genomic_DNA"/>
</dbReference>
<keyword evidence="2" id="KW-1185">Reference proteome</keyword>
<comment type="caution">
    <text evidence="1">The sequence shown here is derived from an EMBL/GenBank/DDBJ whole genome shotgun (WGS) entry which is preliminary data.</text>
</comment>